<evidence type="ECO:0000256" key="1">
    <source>
        <dbReference type="ARBA" id="ARBA00022705"/>
    </source>
</evidence>
<dbReference type="KEGG" id="ifn:GM661_12160"/>
<name>A0A8A7KJI3_9FIRM</name>
<evidence type="ECO:0000313" key="4">
    <source>
        <dbReference type="EMBL" id="QTM00019.1"/>
    </source>
</evidence>
<dbReference type="Gene3D" id="1.10.287.110">
    <property type="entry name" value="DnaJ domain"/>
    <property type="match status" value="1"/>
</dbReference>
<dbReference type="Proteomes" id="UP000665020">
    <property type="component" value="Chromosome"/>
</dbReference>
<dbReference type="Pfam" id="PF00226">
    <property type="entry name" value="DnaJ"/>
    <property type="match status" value="1"/>
</dbReference>
<proteinExistence type="predicted"/>
<evidence type="ECO:0000313" key="5">
    <source>
        <dbReference type="Proteomes" id="UP000665020"/>
    </source>
</evidence>
<dbReference type="PROSITE" id="PS50076">
    <property type="entry name" value="DNAJ_2"/>
    <property type="match status" value="1"/>
</dbReference>
<keyword evidence="2" id="KW-0143">Chaperone</keyword>
<dbReference type="AlphaFoldDB" id="A0A8A7KJI3"/>
<dbReference type="SUPFAM" id="SSF46565">
    <property type="entry name" value="Chaperone J-domain"/>
    <property type="match status" value="1"/>
</dbReference>
<evidence type="ECO:0000256" key="2">
    <source>
        <dbReference type="ARBA" id="ARBA00023186"/>
    </source>
</evidence>
<dbReference type="CDD" id="cd06257">
    <property type="entry name" value="DnaJ"/>
    <property type="match status" value="1"/>
</dbReference>
<accession>A0A8A7KJI3</accession>
<dbReference type="InterPro" id="IPR051938">
    <property type="entry name" value="Apopto_cytoskel_mod"/>
</dbReference>
<dbReference type="InterPro" id="IPR036869">
    <property type="entry name" value="J_dom_sf"/>
</dbReference>
<dbReference type="PANTHER" id="PTHR44145">
    <property type="entry name" value="DNAJ HOMOLOG SUBFAMILY A MEMBER 3, MITOCHONDRIAL"/>
    <property type="match status" value="1"/>
</dbReference>
<gene>
    <name evidence="4" type="ORF">GM661_12160</name>
</gene>
<protein>
    <submittedName>
        <fullName evidence="4">DnaJ domain-containing protein</fullName>
    </submittedName>
</protein>
<dbReference type="PANTHER" id="PTHR44145:SF3">
    <property type="entry name" value="DNAJ HOMOLOG SUBFAMILY A MEMBER 3, MITOCHONDRIAL"/>
    <property type="match status" value="1"/>
</dbReference>
<organism evidence="4 5">
    <name type="scientific">Iocasia fonsfrigidae</name>
    <dbReference type="NCBI Taxonomy" id="2682810"/>
    <lineage>
        <taxon>Bacteria</taxon>
        <taxon>Bacillati</taxon>
        <taxon>Bacillota</taxon>
        <taxon>Clostridia</taxon>
        <taxon>Halanaerobiales</taxon>
        <taxon>Halanaerobiaceae</taxon>
        <taxon>Iocasia</taxon>
    </lineage>
</organism>
<dbReference type="SMART" id="SM00271">
    <property type="entry name" value="DnaJ"/>
    <property type="match status" value="1"/>
</dbReference>
<reference evidence="4" key="1">
    <citation type="submission" date="2019-12" db="EMBL/GenBank/DDBJ databases">
        <authorList>
            <person name="zhang j."/>
            <person name="sun C.M."/>
        </authorList>
    </citation>
    <scope>NUCLEOTIDE SEQUENCE</scope>
    <source>
        <strain evidence="4">NS-1</strain>
    </source>
</reference>
<dbReference type="PRINTS" id="PR00625">
    <property type="entry name" value="JDOMAIN"/>
</dbReference>
<sequence length="122" mass="14791">MKELKKVYRKLTLKYHPDRNIADEDAEEKFRLIVEAYNTLSSEKKRKEYDAVLRKQSSRENKRNVRERGFEKPRPEEFEKKFQDFFGFNPRTKEKIKVKNKKDKGSMNTNDLFMNYFGGKKN</sequence>
<evidence type="ECO:0000259" key="3">
    <source>
        <dbReference type="PROSITE" id="PS50076"/>
    </source>
</evidence>
<dbReference type="InterPro" id="IPR001623">
    <property type="entry name" value="DnaJ_domain"/>
</dbReference>
<dbReference type="GO" id="GO:0006260">
    <property type="term" value="P:DNA replication"/>
    <property type="evidence" value="ECO:0007669"/>
    <property type="project" value="UniProtKB-KW"/>
</dbReference>
<keyword evidence="5" id="KW-1185">Reference proteome</keyword>
<keyword evidence="1" id="KW-0235">DNA replication</keyword>
<feature type="domain" description="J" evidence="3">
    <location>
        <begin position="1"/>
        <end position="53"/>
    </location>
</feature>
<dbReference type="EMBL" id="CP046640">
    <property type="protein sequence ID" value="QTM00019.1"/>
    <property type="molecule type" value="Genomic_DNA"/>
</dbReference>